<feature type="domain" description="Methyltransferase small" evidence="1">
    <location>
        <begin position="205"/>
        <end position="278"/>
    </location>
</feature>
<accession>A0ABT1I178</accession>
<sequence length="388" mass="42562">MPEIRWIEDGVERRARWRSETGLPLPRRVVVADDRMPADTAYRLACEGTALLWRGDFPNARQLLRAMARRVDRRPPRPGATPTETFHRVRQARGRRARVLGMLLVALEDDHSVALRRAPDVRRACLDAYGPPDGPSVTSLRELLGVIGAREWRGRGVVVPALGDRIHPHYGVFSPTRGEYLDLVAEAPLPLVSPLWTDESTREPYTAFDVGTGTGVLAAILARRGIDRVVATDTNPRAVACARENMARLGLADRVEVVSSDLFPPGRAAVAVCNPPWLPATPTSTLEHGVYDPGSRMLLGFLDGLADHLAPGGEGWLILSDLAERLGLRDGEELPEAIRRAGLRVVGRTDARPRHGRAADPRDPLHFARSAEVTTLWRLAPATPPPLP</sequence>
<dbReference type="InterPro" id="IPR050320">
    <property type="entry name" value="N5-glutamine_MTase"/>
</dbReference>
<protein>
    <submittedName>
        <fullName evidence="2">Ribosomal protein L11 methyltransferase (PrmA)</fullName>
    </submittedName>
</protein>
<dbReference type="RefSeq" id="WP_253672369.1">
    <property type="nucleotide sequence ID" value="NZ_JAMTCP010000043.1"/>
</dbReference>
<dbReference type="Gene3D" id="3.40.50.150">
    <property type="entry name" value="Vaccinia Virus protein VP39"/>
    <property type="match status" value="1"/>
</dbReference>
<dbReference type="GO" id="GO:0032259">
    <property type="term" value="P:methylation"/>
    <property type="evidence" value="ECO:0007669"/>
    <property type="project" value="UniProtKB-KW"/>
</dbReference>
<keyword evidence="2" id="KW-0687">Ribonucleoprotein</keyword>
<dbReference type="EMBL" id="JAMTCP010000043">
    <property type="protein sequence ID" value="MCP2261488.1"/>
    <property type="molecule type" value="Genomic_DNA"/>
</dbReference>
<evidence type="ECO:0000313" key="3">
    <source>
        <dbReference type="Proteomes" id="UP001205311"/>
    </source>
</evidence>
<dbReference type="CDD" id="cd02440">
    <property type="entry name" value="AdoMet_MTases"/>
    <property type="match status" value="1"/>
</dbReference>
<proteinExistence type="predicted"/>
<dbReference type="InterPro" id="IPR002052">
    <property type="entry name" value="DNA_methylase_N6_adenine_CS"/>
</dbReference>
<reference evidence="2 3" key="1">
    <citation type="submission" date="2022-06" db="EMBL/GenBank/DDBJ databases">
        <title>Genomic Encyclopedia of Archaeal and Bacterial Type Strains, Phase II (KMG-II): from individual species to whole genera.</title>
        <authorList>
            <person name="Goeker M."/>
        </authorList>
    </citation>
    <scope>NUCLEOTIDE SEQUENCE [LARGE SCALE GENOMIC DNA]</scope>
    <source>
        <strain evidence="2 3">DSM 40477</strain>
    </source>
</reference>
<keyword evidence="2" id="KW-0808">Transferase</keyword>
<dbReference type="GO" id="GO:0008168">
    <property type="term" value="F:methyltransferase activity"/>
    <property type="evidence" value="ECO:0007669"/>
    <property type="project" value="UniProtKB-KW"/>
</dbReference>
<dbReference type="InterPro" id="IPR029063">
    <property type="entry name" value="SAM-dependent_MTases_sf"/>
</dbReference>
<dbReference type="InterPro" id="IPR007848">
    <property type="entry name" value="Small_mtfrase_dom"/>
</dbReference>
<dbReference type="PANTHER" id="PTHR18895:SF74">
    <property type="entry name" value="MTRF1L RELEASE FACTOR GLUTAMINE METHYLTRANSFERASE"/>
    <property type="match status" value="1"/>
</dbReference>
<dbReference type="PROSITE" id="PS00092">
    <property type="entry name" value="N6_MTASE"/>
    <property type="match status" value="1"/>
</dbReference>
<dbReference type="PANTHER" id="PTHR18895">
    <property type="entry name" value="HEMK METHYLTRANSFERASE"/>
    <property type="match status" value="1"/>
</dbReference>
<evidence type="ECO:0000313" key="2">
    <source>
        <dbReference type="EMBL" id="MCP2261488.1"/>
    </source>
</evidence>
<dbReference type="Pfam" id="PF05175">
    <property type="entry name" value="MTS"/>
    <property type="match status" value="1"/>
</dbReference>
<evidence type="ECO:0000259" key="1">
    <source>
        <dbReference type="Pfam" id="PF05175"/>
    </source>
</evidence>
<name>A0ABT1I178_STRSD</name>
<keyword evidence="2" id="KW-0489">Methyltransferase</keyword>
<dbReference type="GO" id="GO:0005840">
    <property type="term" value="C:ribosome"/>
    <property type="evidence" value="ECO:0007669"/>
    <property type="project" value="UniProtKB-KW"/>
</dbReference>
<dbReference type="SUPFAM" id="SSF53335">
    <property type="entry name" value="S-adenosyl-L-methionine-dependent methyltransferases"/>
    <property type="match status" value="1"/>
</dbReference>
<organism evidence="2 3">
    <name type="scientific">Streptoalloteichus tenebrarius (strain ATCC 17920 / DSM 40477 / JCM 4838 / CBS 697.72 / NBRC 16177 / NCIMB 11028 / NRRL B-12390 / A12253. 1 / ISP 5477)</name>
    <name type="common">Streptomyces tenebrarius</name>
    <dbReference type="NCBI Taxonomy" id="1933"/>
    <lineage>
        <taxon>Bacteria</taxon>
        <taxon>Bacillati</taxon>
        <taxon>Actinomycetota</taxon>
        <taxon>Actinomycetes</taxon>
        <taxon>Pseudonocardiales</taxon>
        <taxon>Pseudonocardiaceae</taxon>
        <taxon>Streptoalloteichus</taxon>
    </lineage>
</organism>
<dbReference type="Proteomes" id="UP001205311">
    <property type="component" value="Unassembled WGS sequence"/>
</dbReference>
<gene>
    <name evidence="2" type="ORF">LX15_005214</name>
</gene>
<comment type="caution">
    <text evidence="2">The sequence shown here is derived from an EMBL/GenBank/DDBJ whole genome shotgun (WGS) entry which is preliminary data.</text>
</comment>
<keyword evidence="3" id="KW-1185">Reference proteome</keyword>
<keyword evidence="2" id="KW-0689">Ribosomal protein</keyword>